<evidence type="ECO:0000313" key="2">
    <source>
        <dbReference type="EMBL" id="MDL5030850.1"/>
    </source>
</evidence>
<gene>
    <name evidence="2" type="ORF">QRD43_02935</name>
</gene>
<evidence type="ECO:0000313" key="3">
    <source>
        <dbReference type="Proteomes" id="UP001238603"/>
    </source>
</evidence>
<dbReference type="Proteomes" id="UP001238603">
    <property type="component" value="Unassembled WGS sequence"/>
</dbReference>
<dbReference type="EMBL" id="JASVDS010000001">
    <property type="protein sequence ID" value="MDL5030850.1"/>
    <property type="molecule type" value="Genomic_DNA"/>
</dbReference>
<feature type="transmembrane region" description="Helical" evidence="1">
    <location>
        <begin position="12"/>
        <end position="32"/>
    </location>
</feature>
<reference evidence="2 3" key="1">
    <citation type="submission" date="2023-06" db="EMBL/GenBank/DDBJ databases">
        <title>Pelomonas sp. APW6 16S ribosomal RNA gene genome sequencing and assembly.</title>
        <authorList>
            <person name="Woo H."/>
        </authorList>
    </citation>
    <scope>NUCLEOTIDE SEQUENCE [LARGE SCALE GENOMIC DNA]</scope>
    <source>
        <strain evidence="2 3">APW6</strain>
    </source>
</reference>
<keyword evidence="1" id="KW-0472">Membrane</keyword>
<name>A0ABT7LF65_9BURK</name>
<proteinExistence type="predicted"/>
<comment type="caution">
    <text evidence="2">The sequence shown here is derived from an EMBL/GenBank/DDBJ whole genome shotgun (WGS) entry which is preliminary data.</text>
</comment>
<sequence length="121" mass="13094">MIEGVASLMADILLPLLLGVFEMAVLVLVASVRPWRYVLSSSFRQRTHAEFAQRAAWVKWWHLFWGTAALVCSMAIVAGAVLLYGGPPAGAHPPRDPESMRAKALQTLGGAAARRASEARP</sequence>
<evidence type="ECO:0000256" key="1">
    <source>
        <dbReference type="SAM" id="Phobius"/>
    </source>
</evidence>
<keyword evidence="1" id="KW-0812">Transmembrane</keyword>
<dbReference type="RefSeq" id="WP_285980976.1">
    <property type="nucleotide sequence ID" value="NZ_JASVDS010000001.1"/>
</dbReference>
<accession>A0ABT7LF65</accession>
<keyword evidence="3" id="KW-1185">Reference proteome</keyword>
<keyword evidence="1" id="KW-1133">Transmembrane helix</keyword>
<organism evidence="2 3">
    <name type="scientific">Roseateles subflavus</name>
    <dbReference type="NCBI Taxonomy" id="3053353"/>
    <lineage>
        <taxon>Bacteria</taxon>
        <taxon>Pseudomonadati</taxon>
        <taxon>Pseudomonadota</taxon>
        <taxon>Betaproteobacteria</taxon>
        <taxon>Burkholderiales</taxon>
        <taxon>Sphaerotilaceae</taxon>
        <taxon>Roseateles</taxon>
    </lineage>
</organism>
<evidence type="ECO:0008006" key="4">
    <source>
        <dbReference type="Google" id="ProtNLM"/>
    </source>
</evidence>
<feature type="transmembrane region" description="Helical" evidence="1">
    <location>
        <begin position="63"/>
        <end position="85"/>
    </location>
</feature>
<protein>
    <recommendedName>
        <fullName evidence="4">Transmembrane protein</fullName>
    </recommendedName>
</protein>